<dbReference type="RefSeq" id="WP_152944733.1">
    <property type="nucleotide sequence ID" value="NZ_WHYR01000001.1"/>
</dbReference>
<dbReference type="EMBL" id="WHYR01000001">
    <property type="protein sequence ID" value="MQL50834.1"/>
    <property type="molecule type" value="Genomic_DNA"/>
</dbReference>
<dbReference type="Proteomes" id="UP000441717">
    <property type="component" value="Unassembled WGS sequence"/>
</dbReference>
<reference evidence="1 2" key="1">
    <citation type="submission" date="2019-10" db="EMBL/GenBank/DDBJ databases">
        <title>Comparative genomics of sulfur disproportionating microorganisms.</title>
        <authorList>
            <person name="Ward L.M."/>
            <person name="Bertran E."/>
            <person name="Johnston D."/>
        </authorList>
    </citation>
    <scope>NUCLEOTIDE SEQUENCE [LARGE SCALE GENOMIC DNA]</scope>
    <source>
        <strain evidence="1 2">DSM 14055</strain>
    </source>
</reference>
<proteinExistence type="predicted"/>
<accession>A0A6N7ILP2</accession>
<name>A0A6N7ILP2_9FIRM</name>
<keyword evidence="2" id="KW-1185">Reference proteome</keyword>
<comment type="caution">
    <text evidence="1">The sequence shown here is derived from an EMBL/GenBank/DDBJ whole genome shotgun (WGS) entry which is preliminary data.</text>
</comment>
<protein>
    <submittedName>
        <fullName evidence="1">Ribbon-helix-helix protein, CopG family</fullName>
    </submittedName>
</protein>
<organism evidence="1 2">
    <name type="scientific">Desulfofundulus thermobenzoicus</name>
    <dbReference type="NCBI Taxonomy" id="29376"/>
    <lineage>
        <taxon>Bacteria</taxon>
        <taxon>Bacillati</taxon>
        <taxon>Bacillota</taxon>
        <taxon>Clostridia</taxon>
        <taxon>Eubacteriales</taxon>
        <taxon>Peptococcaceae</taxon>
        <taxon>Desulfofundulus</taxon>
    </lineage>
</organism>
<dbReference type="AlphaFoldDB" id="A0A6N7ILP2"/>
<evidence type="ECO:0000313" key="2">
    <source>
        <dbReference type="Proteomes" id="UP000441717"/>
    </source>
</evidence>
<sequence>MPRVTVRLPPEQLAQLEALKKCLNRDNKRLKATTSDLVRAAIEAYIRQWQFLAWRQGGSYKLNPKRRKEG</sequence>
<dbReference type="CDD" id="cd22231">
    <property type="entry name" value="RHH_NikR_HicB-like"/>
    <property type="match status" value="1"/>
</dbReference>
<gene>
    <name evidence="1" type="ORF">GFC01_00780</name>
</gene>
<evidence type="ECO:0000313" key="1">
    <source>
        <dbReference type="EMBL" id="MQL50834.1"/>
    </source>
</evidence>
<dbReference type="GO" id="GO:0006355">
    <property type="term" value="P:regulation of DNA-templated transcription"/>
    <property type="evidence" value="ECO:0007669"/>
    <property type="project" value="InterPro"/>
</dbReference>